<evidence type="ECO:0000313" key="2">
    <source>
        <dbReference type="Proteomes" id="UP000248857"/>
    </source>
</evidence>
<dbReference type="SUPFAM" id="SSF53335">
    <property type="entry name" value="S-adenosyl-L-methionine-dependent methyltransferases"/>
    <property type="match status" value="1"/>
</dbReference>
<name>A0A2W1JPI8_9CYAN</name>
<gene>
    <name evidence="1" type="ORF">C1752_02369</name>
</gene>
<keyword evidence="2" id="KW-1185">Reference proteome</keyword>
<sequence>MATVRGDMLNFTSYISAVPELIVCMTDTLLHLESKDQVRELFSKVFNHLEIPGRFVITFRDLSKELESLDRFIPVKQDDSKIFTCFLEYEPETVKVHDLLYKNVDDQWSLNKSFYRKLRLSPDWVEDSLMATGFGNVSLEVENGVVIAIAKKTRA</sequence>
<dbReference type="EMBL" id="PQWO01000006">
    <property type="protein sequence ID" value="PZD73335.1"/>
    <property type="molecule type" value="Genomic_DNA"/>
</dbReference>
<dbReference type="Gene3D" id="3.40.50.150">
    <property type="entry name" value="Vaccinia Virus protein VP39"/>
    <property type="match status" value="1"/>
</dbReference>
<proteinExistence type="predicted"/>
<organism evidence="1 2">
    <name type="scientific">Acaryochloris thomasi RCC1774</name>
    <dbReference type="NCBI Taxonomy" id="1764569"/>
    <lineage>
        <taxon>Bacteria</taxon>
        <taxon>Bacillati</taxon>
        <taxon>Cyanobacteriota</taxon>
        <taxon>Cyanophyceae</taxon>
        <taxon>Acaryochloridales</taxon>
        <taxon>Acaryochloridaceae</taxon>
        <taxon>Acaryochloris</taxon>
        <taxon>Acaryochloris thomasi</taxon>
    </lineage>
</organism>
<reference evidence="1 2" key="1">
    <citation type="journal article" date="2018" name="Sci. Rep.">
        <title>A novel species of the marine cyanobacterium Acaryochloris with a unique pigment content and lifestyle.</title>
        <authorList>
            <person name="Partensky F."/>
            <person name="Six C."/>
            <person name="Ratin M."/>
            <person name="Garczarek L."/>
            <person name="Vaulot D."/>
            <person name="Probert I."/>
            <person name="Calteau A."/>
            <person name="Gourvil P."/>
            <person name="Marie D."/>
            <person name="Grebert T."/>
            <person name="Bouchier C."/>
            <person name="Le Panse S."/>
            <person name="Gachenot M."/>
            <person name="Rodriguez F."/>
            <person name="Garrido J.L."/>
        </authorList>
    </citation>
    <scope>NUCLEOTIDE SEQUENCE [LARGE SCALE GENOMIC DNA]</scope>
    <source>
        <strain evidence="1 2">RCC1774</strain>
    </source>
</reference>
<comment type="caution">
    <text evidence="1">The sequence shown here is derived from an EMBL/GenBank/DDBJ whole genome shotgun (WGS) entry which is preliminary data.</text>
</comment>
<dbReference type="Proteomes" id="UP000248857">
    <property type="component" value="Unassembled WGS sequence"/>
</dbReference>
<evidence type="ECO:0000313" key="1">
    <source>
        <dbReference type="EMBL" id="PZD73335.1"/>
    </source>
</evidence>
<dbReference type="InterPro" id="IPR029063">
    <property type="entry name" value="SAM-dependent_MTases_sf"/>
</dbReference>
<accession>A0A2W1JPI8</accession>
<dbReference type="AlphaFoldDB" id="A0A2W1JPI8"/>
<protein>
    <submittedName>
        <fullName evidence="1">Uncharacterized protein</fullName>
    </submittedName>
</protein>
<dbReference type="Gene3D" id="2.20.25.110">
    <property type="entry name" value="S-adenosyl-L-methionine-dependent methyltransferases"/>
    <property type="match status" value="1"/>
</dbReference>